<sequence>MPNMNGYQATRAIRAGKAGMMHVNVPIIAMTANAMLGEKEKCLEAGMNDFATKPIIADVLIPKVRQWLVHQVTSLVSTDIIGIQSPALENAKQGIYDENNPPLVDSLLSAIDNEVK</sequence>
<dbReference type="Proteomes" id="UP000031197">
    <property type="component" value="Unassembled WGS sequence"/>
</dbReference>
<protein>
    <recommendedName>
        <fullName evidence="4">Response regulatory domain-containing protein</fullName>
    </recommendedName>
</protein>
<organism evidence="5 6">
    <name type="scientific">Alteromonas marina</name>
    <dbReference type="NCBI Taxonomy" id="203795"/>
    <lineage>
        <taxon>Bacteria</taxon>
        <taxon>Pseudomonadati</taxon>
        <taxon>Pseudomonadota</taxon>
        <taxon>Gammaproteobacteria</taxon>
        <taxon>Alteromonadales</taxon>
        <taxon>Alteromonadaceae</taxon>
        <taxon>Alteromonas/Salinimonas group</taxon>
        <taxon>Alteromonas</taxon>
    </lineage>
</organism>
<proteinExistence type="predicted"/>
<evidence type="ECO:0000256" key="3">
    <source>
        <dbReference type="PROSITE-ProRule" id="PRU00169"/>
    </source>
</evidence>
<evidence type="ECO:0000259" key="4">
    <source>
        <dbReference type="PROSITE" id="PS50110"/>
    </source>
</evidence>
<dbReference type="AlphaFoldDB" id="A0A0B3XXM5"/>
<keyword evidence="1" id="KW-0597">Phosphoprotein</keyword>
<dbReference type="PANTHER" id="PTHR45339:SF1">
    <property type="entry name" value="HYBRID SIGNAL TRANSDUCTION HISTIDINE KINASE J"/>
    <property type="match status" value="1"/>
</dbReference>
<dbReference type="SUPFAM" id="SSF52172">
    <property type="entry name" value="CheY-like"/>
    <property type="match status" value="1"/>
</dbReference>
<dbReference type="EMBL" id="JWLW01000067">
    <property type="protein sequence ID" value="KHT44160.1"/>
    <property type="molecule type" value="Genomic_DNA"/>
</dbReference>
<dbReference type="PANTHER" id="PTHR45339">
    <property type="entry name" value="HYBRID SIGNAL TRANSDUCTION HISTIDINE KINASE J"/>
    <property type="match status" value="1"/>
</dbReference>
<evidence type="ECO:0000313" key="6">
    <source>
        <dbReference type="Proteomes" id="UP000031197"/>
    </source>
</evidence>
<dbReference type="InterPro" id="IPR001789">
    <property type="entry name" value="Sig_transdc_resp-reg_receiver"/>
</dbReference>
<comment type="caution">
    <text evidence="3">Lacks conserved residue(s) required for the propagation of feature annotation.</text>
</comment>
<keyword evidence="6" id="KW-1185">Reference proteome</keyword>
<feature type="domain" description="Response regulatory" evidence="4">
    <location>
        <begin position="1"/>
        <end position="68"/>
    </location>
</feature>
<dbReference type="GO" id="GO:0000160">
    <property type="term" value="P:phosphorelay signal transduction system"/>
    <property type="evidence" value="ECO:0007669"/>
    <property type="project" value="UniProtKB-KW"/>
</dbReference>
<name>A0A0B3XXM5_9ALTE</name>
<comment type="caution">
    <text evidence="5">The sequence shown here is derived from an EMBL/GenBank/DDBJ whole genome shotgun (WGS) entry which is preliminary data.</text>
</comment>
<evidence type="ECO:0000256" key="1">
    <source>
        <dbReference type="ARBA" id="ARBA00022553"/>
    </source>
</evidence>
<evidence type="ECO:0000256" key="2">
    <source>
        <dbReference type="ARBA" id="ARBA00023012"/>
    </source>
</evidence>
<reference evidence="5 6" key="1">
    <citation type="submission" date="2014-12" db="EMBL/GenBank/DDBJ databases">
        <title>Genome sequencing of Alteromonas marina AD001.</title>
        <authorList>
            <person name="Adrian T.G.S."/>
            <person name="Chan K.G."/>
        </authorList>
    </citation>
    <scope>NUCLEOTIDE SEQUENCE [LARGE SCALE GENOMIC DNA]</scope>
    <source>
        <strain evidence="5 6">AD001</strain>
    </source>
</reference>
<gene>
    <name evidence="5" type="ORF">RJ41_18185</name>
</gene>
<accession>A0A0B3XXM5</accession>
<dbReference type="Gene3D" id="3.40.50.2300">
    <property type="match status" value="1"/>
</dbReference>
<dbReference type="CDD" id="cd17546">
    <property type="entry name" value="REC_hyHK_CKI1_RcsC-like"/>
    <property type="match status" value="1"/>
</dbReference>
<evidence type="ECO:0000313" key="5">
    <source>
        <dbReference type="EMBL" id="KHT44160.1"/>
    </source>
</evidence>
<dbReference type="InterPro" id="IPR011006">
    <property type="entry name" value="CheY-like_superfamily"/>
</dbReference>
<dbReference type="PROSITE" id="PS50110">
    <property type="entry name" value="RESPONSE_REGULATORY"/>
    <property type="match status" value="1"/>
</dbReference>
<keyword evidence="2" id="KW-0902">Two-component regulatory system</keyword>
<dbReference type="Pfam" id="PF00072">
    <property type="entry name" value="Response_reg"/>
    <property type="match status" value="1"/>
</dbReference>